<proteinExistence type="predicted"/>
<dbReference type="InterPro" id="IPR036890">
    <property type="entry name" value="HATPase_C_sf"/>
</dbReference>
<name>A0ABR9V799_9CHRO</name>
<organism evidence="1 2">
    <name type="scientific">Cyanobacterium stanieri LEGE 03274</name>
    <dbReference type="NCBI Taxonomy" id="1828756"/>
    <lineage>
        <taxon>Bacteria</taxon>
        <taxon>Bacillati</taxon>
        <taxon>Cyanobacteriota</taxon>
        <taxon>Cyanophyceae</taxon>
        <taxon>Oscillatoriophycideae</taxon>
        <taxon>Chroococcales</taxon>
        <taxon>Geminocystaceae</taxon>
        <taxon>Cyanobacterium</taxon>
    </lineage>
</organism>
<dbReference type="EMBL" id="JADEWC010000044">
    <property type="protein sequence ID" value="MBE9223742.1"/>
    <property type="molecule type" value="Genomic_DNA"/>
</dbReference>
<dbReference type="Proteomes" id="UP000654604">
    <property type="component" value="Unassembled WGS sequence"/>
</dbReference>
<evidence type="ECO:0000313" key="1">
    <source>
        <dbReference type="EMBL" id="MBE9223742.1"/>
    </source>
</evidence>
<accession>A0ABR9V799</accession>
<sequence length="47" mass="5265">MTINWEESPSLGLRLVRLLTQQLDAEIEVNSAKNEGTSFCLDFAPIN</sequence>
<protein>
    <recommendedName>
        <fullName evidence="3">Histidine kinase/HSP90-like ATPase domain-containing protein</fullName>
    </recommendedName>
</protein>
<dbReference type="RefSeq" id="WP_193801961.1">
    <property type="nucleotide sequence ID" value="NZ_JADEWC010000044.1"/>
</dbReference>
<keyword evidence="2" id="KW-1185">Reference proteome</keyword>
<comment type="caution">
    <text evidence="1">The sequence shown here is derived from an EMBL/GenBank/DDBJ whole genome shotgun (WGS) entry which is preliminary data.</text>
</comment>
<dbReference type="Gene3D" id="3.30.565.10">
    <property type="entry name" value="Histidine kinase-like ATPase, C-terminal domain"/>
    <property type="match status" value="1"/>
</dbReference>
<gene>
    <name evidence="1" type="ORF">IQ215_13645</name>
</gene>
<reference evidence="1 2" key="1">
    <citation type="submission" date="2020-10" db="EMBL/GenBank/DDBJ databases">
        <authorList>
            <person name="Castelo-Branco R."/>
            <person name="Eusebio N."/>
            <person name="Adriana R."/>
            <person name="Vieira A."/>
            <person name="Brugerolle De Fraissinette N."/>
            <person name="Rezende De Castro R."/>
            <person name="Schneider M.P."/>
            <person name="Vasconcelos V."/>
            <person name="Leao P.N."/>
        </authorList>
    </citation>
    <scope>NUCLEOTIDE SEQUENCE [LARGE SCALE GENOMIC DNA]</scope>
    <source>
        <strain evidence="1 2">LEGE 03274</strain>
    </source>
</reference>
<dbReference type="SUPFAM" id="SSF55874">
    <property type="entry name" value="ATPase domain of HSP90 chaperone/DNA topoisomerase II/histidine kinase"/>
    <property type="match status" value="1"/>
</dbReference>
<evidence type="ECO:0000313" key="2">
    <source>
        <dbReference type="Proteomes" id="UP000654604"/>
    </source>
</evidence>
<evidence type="ECO:0008006" key="3">
    <source>
        <dbReference type="Google" id="ProtNLM"/>
    </source>
</evidence>